<dbReference type="SUPFAM" id="SSF46785">
    <property type="entry name" value="Winged helix' DNA-binding domain"/>
    <property type="match status" value="1"/>
</dbReference>
<dbReference type="InterPro" id="IPR036388">
    <property type="entry name" value="WH-like_DNA-bd_sf"/>
</dbReference>
<dbReference type="OrthoDB" id="5526340at2"/>
<dbReference type="Gene3D" id="1.10.10.10">
    <property type="entry name" value="Winged helix-like DNA-binding domain superfamily/Winged helix DNA-binding domain"/>
    <property type="match status" value="1"/>
</dbReference>
<dbReference type="PANTHER" id="PTHR30537">
    <property type="entry name" value="HTH-TYPE TRANSCRIPTIONAL REGULATOR"/>
    <property type="match status" value="1"/>
</dbReference>
<keyword evidence="3" id="KW-0238">DNA-binding</keyword>
<evidence type="ECO:0000256" key="2">
    <source>
        <dbReference type="ARBA" id="ARBA00023015"/>
    </source>
</evidence>
<dbReference type="GO" id="GO:0006351">
    <property type="term" value="P:DNA-templated transcription"/>
    <property type="evidence" value="ECO:0007669"/>
    <property type="project" value="TreeGrafter"/>
</dbReference>
<organism evidence="7 8">
    <name type="scientific">Pseudomonas alkylphenolica</name>
    <dbReference type="NCBI Taxonomy" id="237609"/>
    <lineage>
        <taxon>Bacteria</taxon>
        <taxon>Pseudomonadati</taxon>
        <taxon>Pseudomonadota</taxon>
        <taxon>Gammaproteobacteria</taxon>
        <taxon>Pseudomonadales</taxon>
        <taxon>Pseudomonadaceae</taxon>
        <taxon>Pseudomonas</taxon>
    </lineage>
</organism>
<accession>A0A443ZR76</accession>
<dbReference type="GO" id="GO:0043565">
    <property type="term" value="F:sequence-specific DNA binding"/>
    <property type="evidence" value="ECO:0007669"/>
    <property type="project" value="TreeGrafter"/>
</dbReference>
<dbReference type="PANTHER" id="PTHR30537:SF26">
    <property type="entry name" value="GLYCINE CLEAVAGE SYSTEM TRANSCRIPTIONAL ACTIVATOR"/>
    <property type="match status" value="1"/>
</dbReference>
<dbReference type="AlphaFoldDB" id="A0A443ZR76"/>
<evidence type="ECO:0000313" key="7">
    <source>
        <dbReference type="EMBL" id="RWU21572.1"/>
    </source>
</evidence>
<evidence type="ECO:0000256" key="5">
    <source>
        <dbReference type="ARBA" id="ARBA00023163"/>
    </source>
</evidence>
<feature type="domain" description="HTH lysR-type" evidence="6">
    <location>
        <begin position="5"/>
        <end position="62"/>
    </location>
</feature>
<gene>
    <name evidence="7" type="ORF">DM813_20585</name>
</gene>
<dbReference type="Proteomes" id="UP000288983">
    <property type="component" value="Unassembled WGS sequence"/>
</dbReference>
<dbReference type="Pfam" id="PF00126">
    <property type="entry name" value="HTH_1"/>
    <property type="match status" value="1"/>
</dbReference>
<reference evidence="7 8" key="1">
    <citation type="submission" date="2018-06" db="EMBL/GenBank/DDBJ databases">
        <title>Bacteria isolated from soil of Wuhan.</title>
        <authorList>
            <person name="Wei X."/>
            <person name="Chunhua H."/>
        </authorList>
    </citation>
    <scope>NUCLEOTIDE SEQUENCE [LARGE SCALE GENOMIC DNA]</scope>
    <source>
        <strain evidence="8">xwS2</strain>
    </source>
</reference>
<evidence type="ECO:0000256" key="3">
    <source>
        <dbReference type="ARBA" id="ARBA00023125"/>
    </source>
</evidence>
<dbReference type="InterPro" id="IPR000847">
    <property type="entry name" value="LysR_HTH_N"/>
</dbReference>
<sequence length="296" mass="32918">MFAKLPLTALRAFESAARLGSFKAAADELAVTPAAISHQIKRLETHLGLMLFERSAQRVTLTSTGAQLYQQVHAGLVDLQQALTALLPPCDQQQLNLTTTAAFASLWLIPRLGDFYQRHPDIQVRVLTGNEVIDLHRDRDLDLALRAEFNADPRLYRLPLLPEYFAVYTPPGWQEPATDQPLTLIEAPWVSASGAAIDWPRWCAQAGKAHWLQRARLHHYDDEHHALQAALAGHGPVLASNVLVAESVAKGLLQPWCENIRLPAAQYCAVCVPGHERRPAVRAFMDWLQAQVSTTR</sequence>
<proteinExistence type="inferred from homology"/>
<keyword evidence="4" id="KW-0010">Activator</keyword>
<dbReference type="InterPro" id="IPR058163">
    <property type="entry name" value="LysR-type_TF_proteobact-type"/>
</dbReference>
<dbReference type="Pfam" id="PF03466">
    <property type="entry name" value="LysR_substrate"/>
    <property type="match status" value="1"/>
</dbReference>
<evidence type="ECO:0000256" key="4">
    <source>
        <dbReference type="ARBA" id="ARBA00023159"/>
    </source>
</evidence>
<dbReference type="InterPro" id="IPR005119">
    <property type="entry name" value="LysR_subst-bd"/>
</dbReference>
<keyword evidence="5" id="KW-0804">Transcription</keyword>
<comment type="similarity">
    <text evidence="1">Belongs to the LysR transcriptional regulatory family.</text>
</comment>
<dbReference type="EMBL" id="QJRG01000047">
    <property type="protein sequence ID" value="RWU21572.1"/>
    <property type="molecule type" value="Genomic_DNA"/>
</dbReference>
<evidence type="ECO:0000256" key="1">
    <source>
        <dbReference type="ARBA" id="ARBA00009437"/>
    </source>
</evidence>
<dbReference type="PROSITE" id="PS50931">
    <property type="entry name" value="HTH_LYSR"/>
    <property type="match status" value="1"/>
</dbReference>
<evidence type="ECO:0000313" key="8">
    <source>
        <dbReference type="Proteomes" id="UP000288983"/>
    </source>
</evidence>
<dbReference type="PRINTS" id="PR00039">
    <property type="entry name" value="HTHLYSR"/>
</dbReference>
<comment type="caution">
    <text evidence="7">The sequence shown here is derived from an EMBL/GenBank/DDBJ whole genome shotgun (WGS) entry which is preliminary data.</text>
</comment>
<dbReference type="SUPFAM" id="SSF53850">
    <property type="entry name" value="Periplasmic binding protein-like II"/>
    <property type="match status" value="1"/>
</dbReference>
<dbReference type="Gene3D" id="3.40.190.10">
    <property type="entry name" value="Periplasmic binding protein-like II"/>
    <property type="match status" value="2"/>
</dbReference>
<evidence type="ECO:0000259" key="6">
    <source>
        <dbReference type="PROSITE" id="PS50931"/>
    </source>
</evidence>
<protein>
    <submittedName>
        <fullName evidence="7">LysR family transcriptional regulator</fullName>
    </submittedName>
</protein>
<keyword evidence="2" id="KW-0805">Transcription regulation</keyword>
<dbReference type="GO" id="GO:0003700">
    <property type="term" value="F:DNA-binding transcription factor activity"/>
    <property type="evidence" value="ECO:0007669"/>
    <property type="project" value="InterPro"/>
</dbReference>
<dbReference type="RefSeq" id="WP_128325174.1">
    <property type="nucleotide sequence ID" value="NZ_QJRG01000047.1"/>
</dbReference>
<dbReference type="FunFam" id="1.10.10.10:FF:000038">
    <property type="entry name" value="Glycine cleavage system transcriptional activator"/>
    <property type="match status" value="1"/>
</dbReference>
<dbReference type="GO" id="GO:0009891">
    <property type="term" value="P:positive regulation of biosynthetic process"/>
    <property type="evidence" value="ECO:0007669"/>
    <property type="project" value="UniProtKB-ARBA"/>
</dbReference>
<dbReference type="InterPro" id="IPR036390">
    <property type="entry name" value="WH_DNA-bd_sf"/>
</dbReference>
<name>A0A443ZR76_9PSED</name>